<dbReference type="SUPFAM" id="SSF56112">
    <property type="entry name" value="Protein kinase-like (PK-like)"/>
    <property type="match status" value="1"/>
</dbReference>
<evidence type="ECO:0000256" key="1">
    <source>
        <dbReference type="SAM" id="MobiDB-lite"/>
    </source>
</evidence>
<sequence length="949" mass="108994">MHAKFVLMPVDEFMDDFVPNFQNPLDQQKPDFIDAFENMPGNNKREFDLYKPFVDCVEDAKLCPGHTLRLAQNKADPDDPSRQKVDAALFRTSDNVPEDDRPHWALQHLSIEFKRHRTWDDPFEDKKRKPKRAHKTTKVDDDVGISPKPEQLSHEDPSYMPKSGSLLPGDSLADVMGKGPHDMSRFARLNDVWVLKNSRKYDHFYPSITKMVDTDEDLFQTPPISLRAEDNAKAIFMTAAEADAQRRTAVRGQIISYAKMIFSRQHRCFVFTVLILGDCARIIRWDHAGAIVTHKFHYMTTEHLSEFLWRFSYMTVMQQGYDTSAVPVVSGSADYKLMQKMAVPVDPSDRSKNDYARQSFVKSLNLKDFKEDGPDEWLCWKFTIIPEKRRQKGDVSADRPANPEASSGECREMHFPQGEPKASCATLPVDCEREKFVFLKDAWRVDLDDIEMEGHILATLNREKVENVPTLECHGDVEGRFQQTVTHSYLKLGHPDDLNPIKKHSHYRLVVEEICRPLKDFKNTRELVKIIANCIHAHRLATIRARLTHRDVSAGNLLINETVVKTDGEYETVRTGLLCDWELSKPIEDEDDENQEDIDSEEDLSRESDANNLEIQNVTFKQKKPRQPDRTGTWQFLSALLLDYPWKSVTIPDELEAFFNVLLFHVVRYTNSTVRNVPVFMSQYFDEGTIDSLDVQYTCGSAKRNAIETGTLKEKMKKPITFLDNNGSDHLPLNTIIKELLQLFQAHYSVTLPALLQAQTADQSVHRQKDSDQQLLDRAQTSSEAAADGNTKKRSIQNMLDAQLEAKWQAECTTYTHKSSGELKTPETRLTRKNRAAAEKLKTQDYVYDFLLRMYFQKKWPEHDKIGDRIPPHYSYADYRERGLRFPPPASSSSGSESPSEALRRSRPSKRPRLPVPAPSSTSRGRPPSSYARRKGKQPARPNAIARRF</sequence>
<comment type="caution">
    <text evidence="3">The sequence shown here is derived from an EMBL/GenBank/DDBJ whole genome shotgun (WGS) entry which is preliminary data.</text>
</comment>
<feature type="region of interest" description="Disordered" evidence="1">
    <location>
        <begin position="391"/>
        <end position="419"/>
    </location>
</feature>
<dbReference type="AlphaFoldDB" id="A0A401H4I2"/>
<proteinExistence type="predicted"/>
<feature type="compositionally biased region" description="Low complexity" evidence="1">
    <location>
        <begin position="919"/>
        <end position="930"/>
    </location>
</feature>
<evidence type="ECO:0000313" key="3">
    <source>
        <dbReference type="EMBL" id="GBE89313.1"/>
    </source>
</evidence>
<feature type="region of interest" description="Disordered" evidence="1">
    <location>
        <begin position="121"/>
        <end position="166"/>
    </location>
</feature>
<reference evidence="3 4" key="1">
    <citation type="journal article" date="2018" name="Sci. Rep.">
        <title>Genome sequence of the cauliflower mushroom Sparassis crispa (Hanabiratake) and its association with beneficial usage.</title>
        <authorList>
            <person name="Kiyama R."/>
            <person name="Furutani Y."/>
            <person name="Kawaguchi K."/>
            <person name="Nakanishi T."/>
        </authorList>
    </citation>
    <scope>NUCLEOTIDE SEQUENCE [LARGE SCALE GENOMIC DNA]</scope>
</reference>
<dbReference type="InterPro" id="IPR011009">
    <property type="entry name" value="Kinase-like_dom_sf"/>
</dbReference>
<dbReference type="InterPro" id="IPR040976">
    <property type="entry name" value="Pkinase_fungal"/>
</dbReference>
<feature type="compositionally biased region" description="Basic and acidic residues" evidence="1">
    <location>
        <begin position="819"/>
        <end position="836"/>
    </location>
</feature>
<dbReference type="GeneID" id="38786230"/>
<dbReference type="PANTHER" id="PTHR38248">
    <property type="entry name" value="FUNK1 6"/>
    <property type="match status" value="1"/>
</dbReference>
<dbReference type="EMBL" id="BFAD01000015">
    <property type="protein sequence ID" value="GBE89313.1"/>
    <property type="molecule type" value="Genomic_DNA"/>
</dbReference>
<keyword evidence="4" id="KW-1185">Reference proteome</keyword>
<feature type="region of interest" description="Disordered" evidence="1">
    <location>
        <begin position="766"/>
        <end position="794"/>
    </location>
</feature>
<gene>
    <name evidence="3" type="ORF">SCP_1503210</name>
</gene>
<organism evidence="3 4">
    <name type="scientific">Sparassis crispa</name>
    <dbReference type="NCBI Taxonomy" id="139825"/>
    <lineage>
        <taxon>Eukaryota</taxon>
        <taxon>Fungi</taxon>
        <taxon>Dikarya</taxon>
        <taxon>Basidiomycota</taxon>
        <taxon>Agaricomycotina</taxon>
        <taxon>Agaricomycetes</taxon>
        <taxon>Polyporales</taxon>
        <taxon>Sparassidaceae</taxon>
        <taxon>Sparassis</taxon>
    </lineage>
</organism>
<dbReference type="PANTHER" id="PTHR38248:SF2">
    <property type="entry name" value="FUNK1 11"/>
    <property type="match status" value="1"/>
</dbReference>
<feature type="compositionally biased region" description="Low complexity" evidence="1">
    <location>
        <begin position="891"/>
        <end position="901"/>
    </location>
</feature>
<accession>A0A401H4I2</accession>
<feature type="region of interest" description="Disordered" evidence="1">
    <location>
        <begin position="816"/>
        <end position="836"/>
    </location>
</feature>
<dbReference type="Proteomes" id="UP000287166">
    <property type="component" value="Unassembled WGS sequence"/>
</dbReference>
<dbReference type="InParanoid" id="A0A401H4I2"/>
<dbReference type="RefSeq" id="XP_027620226.1">
    <property type="nucleotide sequence ID" value="XM_027764425.1"/>
</dbReference>
<name>A0A401H4I2_9APHY</name>
<evidence type="ECO:0000259" key="2">
    <source>
        <dbReference type="Pfam" id="PF17667"/>
    </source>
</evidence>
<feature type="region of interest" description="Disordered" evidence="1">
    <location>
        <begin position="885"/>
        <end position="949"/>
    </location>
</feature>
<feature type="domain" description="Fungal-type protein kinase" evidence="2">
    <location>
        <begin position="437"/>
        <end position="664"/>
    </location>
</feature>
<dbReference type="OrthoDB" id="5592585at2759"/>
<dbReference type="Pfam" id="PF17667">
    <property type="entry name" value="Pkinase_fungal"/>
    <property type="match status" value="1"/>
</dbReference>
<protein>
    <recommendedName>
        <fullName evidence="2">Fungal-type protein kinase domain-containing protein</fullName>
    </recommendedName>
</protein>
<evidence type="ECO:0000313" key="4">
    <source>
        <dbReference type="Proteomes" id="UP000287166"/>
    </source>
</evidence>